<dbReference type="Proteomes" id="UP000812982">
    <property type="component" value="Unassembled WGS sequence"/>
</dbReference>
<dbReference type="EMBL" id="VOMB01000022">
    <property type="protein sequence ID" value="MBU9766159.1"/>
    <property type="molecule type" value="Genomic_DNA"/>
</dbReference>
<keyword evidence="1" id="KW-0472">Membrane</keyword>
<evidence type="ECO:0000313" key="3">
    <source>
        <dbReference type="Proteomes" id="UP000812982"/>
    </source>
</evidence>
<accession>A0ABS6KRP6</accession>
<keyword evidence="3" id="KW-1185">Reference proteome</keyword>
<comment type="caution">
    <text evidence="2">The sequence shown here is derived from an EMBL/GenBank/DDBJ whole genome shotgun (WGS) entry which is preliminary data.</text>
</comment>
<gene>
    <name evidence="2" type="ORF">FR943_20235</name>
</gene>
<organism evidence="2 3">
    <name type="scientific">[Mycobacterium] fortunisiensis</name>
    <dbReference type="NCBI Taxonomy" id="2600579"/>
    <lineage>
        <taxon>Bacteria</taxon>
        <taxon>Bacillati</taxon>
        <taxon>Actinomycetota</taxon>
        <taxon>Actinomycetes</taxon>
        <taxon>Mycobacteriales</taxon>
        <taxon>Mycobacteriaceae</taxon>
        <taxon>Mycolicibacterium</taxon>
    </lineage>
</organism>
<keyword evidence="1" id="KW-0812">Transmembrane</keyword>
<evidence type="ECO:0000256" key="1">
    <source>
        <dbReference type="SAM" id="Phobius"/>
    </source>
</evidence>
<sequence>MTADERNKRTRYAMAGVGAIALAITGALGTMVAQPSIGGAQTVLLPAANLGETVTRTATPSELETSVAKPTVKVKLPKGYGNG</sequence>
<reference evidence="2 3" key="1">
    <citation type="journal article" date="2021" name="Sci. Rep.">
        <title>Phenotypic and genomic hallmarks of a novel, potentially pathogenic rapidly growing Mycobacterium species related to the Mycobacterium fortuitum complex.</title>
        <authorList>
            <person name="Gharbi R."/>
            <person name="Khanna V."/>
            <person name="Frigui W."/>
            <person name="Mhenni B."/>
            <person name="Brosch R."/>
            <person name="Mardassi H."/>
        </authorList>
    </citation>
    <scope>NUCLEOTIDE SEQUENCE [LARGE SCALE GENOMIC DNA]</scope>
    <source>
        <strain evidence="2 3">TNTM28</strain>
    </source>
</reference>
<name>A0ABS6KRP6_9MYCO</name>
<proteinExistence type="predicted"/>
<evidence type="ECO:0000313" key="2">
    <source>
        <dbReference type="EMBL" id="MBU9766159.1"/>
    </source>
</evidence>
<feature type="transmembrane region" description="Helical" evidence="1">
    <location>
        <begin position="12"/>
        <end position="33"/>
    </location>
</feature>
<keyword evidence="1" id="KW-1133">Transmembrane helix</keyword>
<protein>
    <submittedName>
        <fullName evidence="2">Uncharacterized protein</fullName>
    </submittedName>
</protein>
<dbReference type="RefSeq" id="WP_217160030.1">
    <property type="nucleotide sequence ID" value="NZ_VOMB01000022.1"/>
</dbReference>